<feature type="transmembrane region" description="Helical" evidence="2">
    <location>
        <begin position="173"/>
        <end position="198"/>
    </location>
</feature>
<proteinExistence type="predicted"/>
<dbReference type="Proteomes" id="UP000524246">
    <property type="component" value="Unassembled WGS sequence"/>
</dbReference>
<keyword evidence="2" id="KW-1133">Transmembrane helix</keyword>
<dbReference type="EMBL" id="JAAZON010000344">
    <property type="protein sequence ID" value="NMC63062.1"/>
    <property type="molecule type" value="Genomic_DNA"/>
</dbReference>
<feature type="region of interest" description="Disordered" evidence="1">
    <location>
        <begin position="1"/>
        <end position="20"/>
    </location>
</feature>
<evidence type="ECO:0000256" key="1">
    <source>
        <dbReference type="SAM" id="MobiDB-lite"/>
    </source>
</evidence>
<sequence length="225" mass="25066">MPQYQDERGISREGGFGPASPLRDAVEGWLEIAKNNDPEDFETLHAERLTERLNAAFPYELQYLPLTSLERAAIIRKAVKLEKSDEGAAKLFKARVVAIAVMEEIEKEEARHQKEAKPKERIKDVVFTAGKVALGTTAICFGPSMLKLGVDSYYKAPLALSNPGFNGDFLRELIFAVSAYGVILAAGIYSAFFGYTLLRDTLLRRSWSMSNVMSRIQGKDEQISL</sequence>
<evidence type="ECO:0000313" key="3">
    <source>
        <dbReference type="EMBL" id="NMC63062.1"/>
    </source>
</evidence>
<keyword evidence="2" id="KW-0812">Transmembrane</keyword>
<reference evidence="3 4" key="1">
    <citation type="journal article" date="2020" name="Biotechnol. Biofuels">
        <title>New insights from the biogas microbiome by comprehensive genome-resolved metagenomics of nearly 1600 species originating from multiple anaerobic digesters.</title>
        <authorList>
            <person name="Campanaro S."/>
            <person name="Treu L."/>
            <person name="Rodriguez-R L.M."/>
            <person name="Kovalovszki A."/>
            <person name="Ziels R.M."/>
            <person name="Maus I."/>
            <person name="Zhu X."/>
            <person name="Kougias P.G."/>
            <person name="Basile A."/>
            <person name="Luo G."/>
            <person name="Schluter A."/>
            <person name="Konstantinidis K.T."/>
            <person name="Angelidaki I."/>
        </authorList>
    </citation>
    <scope>NUCLEOTIDE SEQUENCE [LARGE SCALE GENOMIC DNA]</scope>
    <source>
        <strain evidence="3">AS27yjCOA_65</strain>
    </source>
</reference>
<organism evidence="3 4">
    <name type="scientific">SAR324 cluster bacterium</name>
    <dbReference type="NCBI Taxonomy" id="2024889"/>
    <lineage>
        <taxon>Bacteria</taxon>
        <taxon>Deltaproteobacteria</taxon>
        <taxon>SAR324 cluster</taxon>
    </lineage>
</organism>
<name>A0A7X9FRM9_9DELT</name>
<protein>
    <submittedName>
        <fullName evidence="3">Uncharacterized protein</fullName>
    </submittedName>
</protein>
<feature type="compositionally biased region" description="Basic and acidic residues" evidence="1">
    <location>
        <begin position="1"/>
        <end position="11"/>
    </location>
</feature>
<comment type="caution">
    <text evidence="3">The sequence shown here is derived from an EMBL/GenBank/DDBJ whole genome shotgun (WGS) entry which is preliminary data.</text>
</comment>
<accession>A0A7X9FRM9</accession>
<feature type="transmembrane region" description="Helical" evidence="2">
    <location>
        <begin position="125"/>
        <end position="146"/>
    </location>
</feature>
<keyword evidence="2" id="KW-0472">Membrane</keyword>
<evidence type="ECO:0000256" key="2">
    <source>
        <dbReference type="SAM" id="Phobius"/>
    </source>
</evidence>
<evidence type="ECO:0000313" key="4">
    <source>
        <dbReference type="Proteomes" id="UP000524246"/>
    </source>
</evidence>
<dbReference type="AlphaFoldDB" id="A0A7X9FRM9"/>
<gene>
    <name evidence="3" type="ORF">GYA55_07825</name>
</gene>